<evidence type="ECO:0000313" key="1">
    <source>
        <dbReference type="EMBL" id="RGW09911.1"/>
    </source>
</evidence>
<dbReference type="Proteomes" id="UP000265970">
    <property type="component" value="Unassembled WGS sequence"/>
</dbReference>
<sequence>MSRNSRVKVVLNRPNVQRQLLNNAQLLDSVQDQVETMAKAHKAIKVYRNANKERGNVVATIPMAVEDAHRGLLTDILGRVRI</sequence>
<protein>
    <submittedName>
        <fullName evidence="1">Uncharacterized protein</fullName>
    </submittedName>
</protein>
<name>A0A395XGQ1_9BIFI</name>
<comment type="caution">
    <text evidence="1">The sequence shown here is derived from an EMBL/GenBank/DDBJ whole genome shotgun (WGS) entry which is preliminary data.</text>
</comment>
<gene>
    <name evidence="1" type="ORF">DWV92_04735</name>
</gene>
<evidence type="ECO:0000313" key="2">
    <source>
        <dbReference type="Proteomes" id="UP000265970"/>
    </source>
</evidence>
<proteinExistence type="predicted"/>
<dbReference type="AlphaFoldDB" id="A0A395XGQ1"/>
<reference evidence="1 2" key="1">
    <citation type="submission" date="2018-08" db="EMBL/GenBank/DDBJ databases">
        <title>A genome reference for cultivated species of the human gut microbiota.</title>
        <authorList>
            <person name="Zou Y."/>
            <person name="Xue W."/>
            <person name="Luo G."/>
        </authorList>
    </citation>
    <scope>NUCLEOTIDE SEQUENCE [LARGE SCALE GENOMIC DNA]</scope>
    <source>
        <strain evidence="1 2">AF13-3LB</strain>
    </source>
</reference>
<dbReference type="EMBL" id="QRZV01000002">
    <property type="protein sequence ID" value="RGW09911.1"/>
    <property type="molecule type" value="Genomic_DNA"/>
</dbReference>
<accession>A0A395XGQ1</accession>
<organism evidence="1 2">
    <name type="scientific">Bifidobacterium pseudolongum</name>
    <dbReference type="NCBI Taxonomy" id="1694"/>
    <lineage>
        <taxon>Bacteria</taxon>
        <taxon>Bacillati</taxon>
        <taxon>Actinomycetota</taxon>
        <taxon>Actinomycetes</taxon>
        <taxon>Bifidobacteriales</taxon>
        <taxon>Bifidobacteriaceae</taxon>
        <taxon>Bifidobacterium</taxon>
    </lineage>
</organism>
<dbReference type="RefSeq" id="WP_118239129.1">
    <property type="nucleotide sequence ID" value="NZ_JAIZGS010000004.1"/>
</dbReference>